<organism evidence="2 3">
    <name type="scientific">Candidatus Zambryskibacteria bacterium RIFOXYC1_FULL_39_10</name>
    <dbReference type="NCBI Taxonomy" id="1802779"/>
    <lineage>
        <taxon>Bacteria</taxon>
        <taxon>Candidatus Zambryskiibacteriota</taxon>
    </lineage>
</organism>
<reference evidence="2 3" key="1">
    <citation type="journal article" date="2016" name="Nat. Commun.">
        <title>Thousands of microbial genomes shed light on interconnected biogeochemical processes in an aquifer system.</title>
        <authorList>
            <person name="Anantharaman K."/>
            <person name="Brown C.T."/>
            <person name="Hug L.A."/>
            <person name="Sharon I."/>
            <person name="Castelle C.J."/>
            <person name="Probst A.J."/>
            <person name="Thomas B.C."/>
            <person name="Singh A."/>
            <person name="Wilkins M.J."/>
            <person name="Karaoz U."/>
            <person name="Brodie E.L."/>
            <person name="Williams K.H."/>
            <person name="Hubbard S.S."/>
            <person name="Banfield J.F."/>
        </authorList>
    </citation>
    <scope>NUCLEOTIDE SEQUENCE [LARGE SCALE GENOMIC DNA]</scope>
</reference>
<dbReference type="AlphaFoldDB" id="A0A1G2V1A3"/>
<proteinExistence type="predicted"/>
<gene>
    <name evidence="2" type="ORF">A2431_03925</name>
</gene>
<evidence type="ECO:0000313" key="2">
    <source>
        <dbReference type="EMBL" id="OHB15402.1"/>
    </source>
</evidence>
<keyword evidence="1" id="KW-0472">Membrane</keyword>
<dbReference type="Proteomes" id="UP000177697">
    <property type="component" value="Unassembled WGS sequence"/>
</dbReference>
<accession>A0A1G2V1A3</accession>
<name>A0A1G2V1A3_9BACT</name>
<feature type="transmembrane region" description="Helical" evidence="1">
    <location>
        <begin position="12"/>
        <end position="30"/>
    </location>
</feature>
<evidence type="ECO:0000256" key="1">
    <source>
        <dbReference type="SAM" id="Phobius"/>
    </source>
</evidence>
<keyword evidence="1" id="KW-1133">Transmembrane helix</keyword>
<protein>
    <submittedName>
        <fullName evidence="2">Uncharacterized protein</fullName>
    </submittedName>
</protein>
<keyword evidence="1" id="KW-0812">Transmembrane</keyword>
<sequence length="106" mass="11740">MERDESYRGKWAFGLATTLSILILFSFAFYKGYLSFGGEANLASQKSSSQVANVVSADAVPSPIENTKQVFGAAFDEIGKQYQELKDSFSSVFVPFISSIEVYERK</sequence>
<evidence type="ECO:0000313" key="3">
    <source>
        <dbReference type="Proteomes" id="UP000177697"/>
    </source>
</evidence>
<dbReference type="EMBL" id="MHWW01000009">
    <property type="protein sequence ID" value="OHB15402.1"/>
    <property type="molecule type" value="Genomic_DNA"/>
</dbReference>
<comment type="caution">
    <text evidence="2">The sequence shown here is derived from an EMBL/GenBank/DDBJ whole genome shotgun (WGS) entry which is preliminary data.</text>
</comment>